<evidence type="ECO:0000313" key="3">
    <source>
        <dbReference type="Proteomes" id="UP001396334"/>
    </source>
</evidence>
<protein>
    <submittedName>
        <fullName evidence="2">Uncharacterized protein</fullName>
    </submittedName>
</protein>
<dbReference type="Proteomes" id="UP001396334">
    <property type="component" value="Unassembled WGS sequence"/>
</dbReference>
<accession>A0ABR2PF07</accession>
<feature type="region of interest" description="Disordered" evidence="1">
    <location>
        <begin position="128"/>
        <end position="148"/>
    </location>
</feature>
<evidence type="ECO:0000256" key="1">
    <source>
        <dbReference type="SAM" id="MobiDB-lite"/>
    </source>
</evidence>
<comment type="caution">
    <text evidence="2">The sequence shown here is derived from an EMBL/GenBank/DDBJ whole genome shotgun (WGS) entry which is preliminary data.</text>
</comment>
<dbReference type="EMBL" id="JBBPBN010000061">
    <property type="protein sequence ID" value="KAK8987010.1"/>
    <property type="molecule type" value="Genomic_DNA"/>
</dbReference>
<sequence length="227" mass="25722">MGETYILGSLPNNVSKDDHMAWGNFNVIENIEEGSGIAGKTKKPSWVELVSNRLVENSDNNNIDIDLLIEVGKQELDRAWYDALNMRLLASNKDQDMMDVRGIPTRNDSSKKSLSWAAIVDERNKISMKSDSGKAKEATSMVETPSDVDEPKDFFPEMHIMTRNGEIELKEGIVSCRGVLQNVNGMIGEVFSRPIMSVGAEFVEWKQSSWLWKFSFRQDGWTKLVLW</sequence>
<reference evidence="2 3" key="1">
    <citation type="journal article" date="2024" name="G3 (Bethesda)">
        <title>Genome assembly of Hibiscus sabdariffa L. provides insights into metabolisms of medicinal natural products.</title>
        <authorList>
            <person name="Kim T."/>
        </authorList>
    </citation>
    <scope>NUCLEOTIDE SEQUENCE [LARGE SCALE GENOMIC DNA]</scope>
    <source>
        <strain evidence="2">TK-2024</strain>
        <tissue evidence="2">Old leaves</tissue>
    </source>
</reference>
<organism evidence="2 3">
    <name type="scientific">Hibiscus sabdariffa</name>
    <name type="common">roselle</name>
    <dbReference type="NCBI Taxonomy" id="183260"/>
    <lineage>
        <taxon>Eukaryota</taxon>
        <taxon>Viridiplantae</taxon>
        <taxon>Streptophyta</taxon>
        <taxon>Embryophyta</taxon>
        <taxon>Tracheophyta</taxon>
        <taxon>Spermatophyta</taxon>
        <taxon>Magnoliopsida</taxon>
        <taxon>eudicotyledons</taxon>
        <taxon>Gunneridae</taxon>
        <taxon>Pentapetalae</taxon>
        <taxon>rosids</taxon>
        <taxon>malvids</taxon>
        <taxon>Malvales</taxon>
        <taxon>Malvaceae</taxon>
        <taxon>Malvoideae</taxon>
        <taxon>Hibiscus</taxon>
    </lineage>
</organism>
<keyword evidence="3" id="KW-1185">Reference proteome</keyword>
<name>A0ABR2PF07_9ROSI</name>
<evidence type="ECO:0000313" key="2">
    <source>
        <dbReference type="EMBL" id="KAK8987010.1"/>
    </source>
</evidence>
<gene>
    <name evidence="2" type="ORF">V6N11_055327</name>
</gene>
<proteinExistence type="predicted"/>